<sequence length="470" mass="51884">MSSSFVEDKPPLSTRCAKKRLKTGGTHRSLEIRKRKQDPQASSHMAARKPNRPVVLLPRPAMDELVAPRLTAQALSTQTTESFHGFLMYYFPRTYSSFSNRVDTNWMDFLRGLQPSFRSQALMWAVRALVMFQMGTLQGNANAIYCARSMYGRRISCLRSLLQTPFALAEESLAAAVLLGGYEILDGSSEHTWISHTRGIRQIMCARGAAAHKTGISRTLVFSFRPFLVAESFVLGEPCFLGDPDWISITKDIYKKEEQNREHTLGRLMDYAFNEIAKCPGYYAATRAILASPVEADSLVLDPLLSGISDSKGCLSNLKVKLLTISDSGDGKPTSSSASMLSIPPSYVRSLTQLTCGGIDSSLAMLDQLKNVLESDRDRRGRATTVSPTIIYGQNPWQVPLTQGADVGSDGPWKLWRTDSAKSSKSPVNFQSIGDRLDKFSLNMGVASMSGSSPIQAAELERFMQPQLPR</sequence>
<reference evidence="2 3" key="1">
    <citation type="submission" date="2024-07" db="EMBL/GenBank/DDBJ databases">
        <title>Section-level genome sequencing and comparative genomics of Aspergillus sections Usti and Cavernicolus.</title>
        <authorList>
            <consortium name="Lawrence Berkeley National Laboratory"/>
            <person name="Nybo J.L."/>
            <person name="Vesth T.C."/>
            <person name="Theobald S."/>
            <person name="Frisvad J.C."/>
            <person name="Larsen T.O."/>
            <person name="Kjaerboelling I."/>
            <person name="Rothschild-Mancinelli K."/>
            <person name="Lyhne E.K."/>
            <person name="Kogle M.E."/>
            <person name="Barry K."/>
            <person name="Clum A."/>
            <person name="Na H."/>
            <person name="Ledsgaard L."/>
            <person name="Lin J."/>
            <person name="Lipzen A."/>
            <person name="Kuo A."/>
            <person name="Riley R."/>
            <person name="Mondo S."/>
            <person name="Labutti K."/>
            <person name="Haridas S."/>
            <person name="Pangalinan J."/>
            <person name="Salamov A.A."/>
            <person name="Simmons B.A."/>
            <person name="Magnuson J.K."/>
            <person name="Chen J."/>
            <person name="Drula E."/>
            <person name="Henrissat B."/>
            <person name="Wiebenga A."/>
            <person name="Lubbers R.J."/>
            <person name="Gomes A.C."/>
            <person name="Makela M.R."/>
            <person name="Stajich J."/>
            <person name="Grigoriev I.V."/>
            <person name="Mortensen U.H."/>
            <person name="De Vries R.P."/>
            <person name="Baker S.E."/>
            <person name="Andersen M.R."/>
        </authorList>
    </citation>
    <scope>NUCLEOTIDE SEQUENCE [LARGE SCALE GENOMIC DNA]</scope>
    <source>
        <strain evidence="2 3">CBS 588.65</strain>
    </source>
</reference>
<evidence type="ECO:0000313" key="2">
    <source>
        <dbReference type="EMBL" id="KAL2818372.1"/>
    </source>
</evidence>
<evidence type="ECO:0008006" key="4">
    <source>
        <dbReference type="Google" id="ProtNLM"/>
    </source>
</evidence>
<feature type="compositionally biased region" description="Basic and acidic residues" evidence="1">
    <location>
        <begin position="1"/>
        <end position="10"/>
    </location>
</feature>
<comment type="caution">
    <text evidence="2">The sequence shown here is derived from an EMBL/GenBank/DDBJ whole genome shotgun (WGS) entry which is preliminary data.</text>
</comment>
<keyword evidence="3" id="KW-1185">Reference proteome</keyword>
<accession>A0ABR4HSM3</accession>
<organism evidence="2 3">
    <name type="scientific">Aspergillus granulosus</name>
    <dbReference type="NCBI Taxonomy" id="176169"/>
    <lineage>
        <taxon>Eukaryota</taxon>
        <taxon>Fungi</taxon>
        <taxon>Dikarya</taxon>
        <taxon>Ascomycota</taxon>
        <taxon>Pezizomycotina</taxon>
        <taxon>Eurotiomycetes</taxon>
        <taxon>Eurotiomycetidae</taxon>
        <taxon>Eurotiales</taxon>
        <taxon>Aspergillaceae</taxon>
        <taxon>Aspergillus</taxon>
        <taxon>Aspergillus subgen. Nidulantes</taxon>
    </lineage>
</organism>
<dbReference type="PANTHER" id="PTHR38111:SF6">
    <property type="entry name" value="FINGER DOMAIN PROTEIN, PUTATIVE (AFU_ORTHOLOGUE AFUA_8G01940)-RELATED"/>
    <property type="match status" value="1"/>
</dbReference>
<dbReference type="InterPro" id="IPR053178">
    <property type="entry name" value="Osmoadaptation_assoc"/>
</dbReference>
<dbReference type="Proteomes" id="UP001610334">
    <property type="component" value="Unassembled WGS sequence"/>
</dbReference>
<name>A0ABR4HSM3_9EURO</name>
<dbReference type="PANTHER" id="PTHR38111">
    <property type="entry name" value="ZN(2)-C6 FUNGAL-TYPE DOMAIN-CONTAINING PROTEIN-RELATED"/>
    <property type="match status" value="1"/>
</dbReference>
<proteinExistence type="predicted"/>
<evidence type="ECO:0000313" key="3">
    <source>
        <dbReference type="Proteomes" id="UP001610334"/>
    </source>
</evidence>
<evidence type="ECO:0000256" key="1">
    <source>
        <dbReference type="SAM" id="MobiDB-lite"/>
    </source>
</evidence>
<feature type="region of interest" description="Disordered" evidence="1">
    <location>
        <begin position="1"/>
        <end position="52"/>
    </location>
</feature>
<dbReference type="EMBL" id="JBFXLT010000014">
    <property type="protein sequence ID" value="KAL2818372.1"/>
    <property type="molecule type" value="Genomic_DNA"/>
</dbReference>
<gene>
    <name evidence="2" type="ORF">BJX63DRAFT_72897</name>
</gene>
<protein>
    <recommendedName>
        <fullName evidence="4">Transcription factor domain-containing protein</fullName>
    </recommendedName>
</protein>